<evidence type="ECO:0000313" key="2">
    <source>
        <dbReference type="EMBL" id="TCJ28294.1"/>
    </source>
</evidence>
<keyword evidence="3" id="KW-1185">Reference proteome</keyword>
<gene>
    <name evidence="2" type="ORF">EPD65_08090</name>
</gene>
<dbReference type="Proteomes" id="UP000295453">
    <property type="component" value="Unassembled WGS sequence"/>
</dbReference>
<comment type="caution">
    <text evidence="2">The sequence shown here is derived from an EMBL/GenBank/DDBJ whole genome shotgun (WGS) entry which is preliminary data.</text>
</comment>
<evidence type="ECO:0000259" key="1">
    <source>
        <dbReference type="SMART" id="SM00460"/>
    </source>
</evidence>
<dbReference type="PANTHER" id="PTHR33490:SF7">
    <property type="entry name" value="BLR2979 PROTEIN"/>
    <property type="match status" value="1"/>
</dbReference>
<dbReference type="InterPro" id="IPR002931">
    <property type="entry name" value="Transglutaminase-like"/>
</dbReference>
<dbReference type="PANTHER" id="PTHR33490">
    <property type="entry name" value="BLR5614 PROTEIN-RELATED"/>
    <property type="match status" value="1"/>
</dbReference>
<proteinExistence type="predicted"/>
<accession>A0A4R1CB40</accession>
<dbReference type="EMBL" id="SJZJ01000011">
    <property type="protein sequence ID" value="TCJ28294.1"/>
    <property type="molecule type" value="Genomic_DNA"/>
</dbReference>
<dbReference type="SMART" id="SM00460">
    <property type="entry name" value="TGc"/>
    <property type="match status" value="1"/>
</dbReference>
<dbReference type="InterPro" id="IPR013589">
    <property type="entry name" value="Bac_transglu_N"/>
</dbReference>
<dbReference type="OrthoDB" id="9804023at2"/>
<dbReference type="Gene3D" id="3.10.620.30">
    <property type="match status" value="1"/>
</dbReference>
<dbReference type="AlphaFoldDB" id="A0A4R1CB40"/>
<dbReference type="SUPFAM" id="SSF54001">
    <property type="entry name" value="Cysteine proteinases"/>
    <property type="match status" value="1"/>
</dbReference>
<dbReference type="Pfam" id="PF08379">
    <property type="entry name" value="Bact_transglu_N"/>
    <property type="match status" value="1"/>
</dbReference>
<organism evidence="2 3">
    <name type="scientific">Nocardioides jejuensis</name>
    <dbReference type="NCBI Taxonomy" id="2502782"/>
    <lineage>
        <taxon>Bacteria</taxon>
        <taxon>Bacillati</taxon>
        <taxon>Actinomycetota</taxon>
        <taxon>Actinomycetes</taxon>
        <taxon>Propionibacteriales</taxon>
        <taxon>Nocardioidaceae</taxon>
        <taxon>Nocardioides</taxon>
    </lineage>
</organism>
<sequence length="306" mass="33580">MGGDVVSQGPEDWTPRQYDVHHRTTYTYEGPVESCFERGFLAPRETPSQRVLSNEVVISPDPQVMTEHVDHFGNHSFYVEIQTAHNELIVEKRSRFEVHWPQPDLAALDRWTVASAAAELLESAEAVERVGHLLPSPLVQPAPEVVDYCRSVIGPDMPLGEAILALTRGIYRDFAYKSGVTTVRTTLPELLELRQGVCQDFAHLAIGCLRSLGLPTRYVSGYLETQPPPGQVKLAGADASHAWASVMVPGGGWVDLDPTNDHLADSRYVVTAWGRDFRDVSPLKGVVFAEAAGASTLNVAVDVTRV</sequence>
<dbReference type="InterPro" id="IPR038765">
    <property type="entry name" value="Papain-like_cys_pep_sf"/>
</dbReference>
<name>A0A4R1CB40_9ACTN</name>
<feature type="domain" description="Transglutaminase-like" evidence="1">
    <location>
        <begin position="190"/>
        <end position="260"/>
    </location>
</feature>
<dbReference type="Pfam" id="PF01841">
    <property type="entry name" value="Transglut_core"/>
    <property type="match status" value="1"/>
</dbReference>
<reference evidence="2 3" key="1">
    <citation type="submission" date="2019-03" db="EMBL/GenBank/DDBJ databases">
        <authorList>
            <person name="Kim M.K.M."/>
        </authorList>
    </citation>
    <scope>NUCLEOTIDE SEQUENCE [LARGE SCALE GENOMIC DNA]</scope>
    <source>
        <strain evidence="2 3">18JY15-6</strain>
    </source>
</reference>
<evidence type="ECO:0000313" key="3">
    <source>
        <dbReference type="Proteomes" id="UP000295453"/>
    </source>
</evidence>
<protein>
    <submittedName>
        <fullName evidence="2">Transglutaminase family protein</fullName>
    </submittedName>
</protein>